<dbReference type="InterPro" id="IPR011025">
    <property type="entry name" value="GproteinA_insert"/>
</dbReference>
<protein>
    <submittedName>
        <fullName evidence="12">Guanine nucleotide-binding proteinalpha-14 subunit</fullName>
    </submittedName>
</protein>
<evidence type="ECO:0000256" key="2">
    <source>
        <dbReference type="ARBA" id="ARBA00022707"/>
    </source>
</evidence>
<dbReference type="GO" id="GO:0007188">
    <property type="term" value="P:adenylate cyclase-modulating G protein-coupled receptor signaling pathway"/>
    <property type="evidence" value="ECO:0007669"/>
    <property type="project" value="TreeGrafter"/>
</dbReference>
<dbReference type="OrthoDB" id="5817230at2759"/>
<dbReference type="Proteomes" id="UP000031036">
    <property type="component" value="Unassembled WGS sequence"/>
</dbReference>
<dbReference type="InterPro" id="IPR001019">
    <property type="entry name" value="Gprotein_alpha_su"/>
</dbReference>
<keyword evidence="5 9" id="KW-0342">GTP-binding</keyword>
<comment type="subunit">
    <text evidence="1">G proteins are composed of 3 units; alpha, beta and gamma. The alpha chain contains the guanine nucleotide binding site.</text>
</comment>
<dbReference type="EMBL" id="JPKZ01002073">
    <property type="protein sequence ID" value="KHN78631.1"/>
    <property type="molecule type" value="Genomic_DNA"/>
</dbReference>
<gene>
    <name evidence="12" type="primary">gpa-14</name>
    <name evidence="12" type="ORF">Tcan_17503</name>
</gene>
<dbReference type="Gene3D" id="3.40.50.300">
    <property type="entry name" value="P-loop containing nucleotide triphosphate hydrolases"/>
    <property type="match status" value="3"/>
</dbReference>
<evidence type="ECO:0000313" key="12">
    <source>
        <dbReference type="EMBL" id="KHN78631.1"/>
    </source>
</evidence>
<feature type="binding site" evidence="9">
    <location>
        <begin position="179"/>
        <end position="180"/>
    </location>
    <ligand>
        <name>GTP</name>
        <dbReference type="ChEBI" id="CHEBI:37565"/>
    </ligand>
</feature>
<dbReference type="PRINTS" id="PR00318">
    <property type="entry name" value="GPROTEINA"/>
</dbReference>
<dbReference type="FunFam" id="3.40.50.300:FF:000692">
    <property type="entry name" value="Guanine nucleotide-binding protein subunit alpha"/>
    <property type="match status" value="1"/>
</dbReference>
<evidence type="ECO:0000256" key="8">
    <source>
        <dbReference type="ARBA" id="ARBA00023288"/>
    </source>
</evidence>
<evidence type="ECO:0000256" key="11">
    <source>
        <dbReference type="SAM" id="Coils"/>
    </source>
</evidence>
<dbReference type="GO" id="GO:0001664">
    <property type="term" value="F:G protein-coupled receptor binding"/>
    <property type="evidence" value="ECO:0007669"/>
    <property type="project" value="TreeGrafter"/>
</dbReference>
<evidence type="ECO:0000313" key="13">
    <source>
        <dbReference type="Proteomes" id="UP000031036"/>
    </source>
</evidence>
<dbReference type="PANTHER" id="PTHR10218:SF208">
    <property type="entry name" value="GUANINE NUCLEOTIDE-BINDING PROTEIN ALPHA-14 SUBUNIT"/>
    <property type="match status" value="1"/>
</dbReference>
<keyword evidence="3 10" id="KW-0479">Metal-binding</keyword>
<dbReference type="AlphaFoldDB" id="A0A0B2V5B2"/>
<name>A0A0B2V5B2_TOXCA</name>
<dbReference type="GO" id="GO:0005525">
    <property type="term" value="F:GTP binding"/>
    <property type="evidence" value="ECO:0007669"/>
    <property type="project" value="UniProtKB-KW"/>
</dbReference>
<keyword evidence="8" id="KW-0449">Lipoprotein</keyword>
<evidence type="ECO:0000256" key="6">
    <source>
        <dbReference type="ARBA" id="ARBA00023139"/>
    </source>
</evidence>
<evidence type="ECO:0000256" key="3">
    <source>
        <dbReference type="ARBA" id="ARBA00022723"/>
    </source>
</evidence>
<organism evidence="12 13">
    <name type="scientific">Toxocara canis</name>
    <name type="common">Canine roundworm</name>
    <dbReference type="NCBI Taxonomy" id="6265"/>
    <lineage>
        <taxon>Eukaryota</taxon>
        <taxon>Metazoa</taxon>
        <taxon>Ecdysozoa</taxon>
        <taxon>Nematoda</taxon>
        <taxon>Chromadorea</taxon>
        <taxon>Rhabditida</taxon>
        <taxon>Spirurina</taxon>
        <taxon>Ascaridomorpha</taxon>
        <taxon>Ascaridoidea</taxon>
        <taxon>Toxocaridae</taxon>
        <taxon>Toxocara</taxon>
    </lineage>
</organism>
<comment type="caution">
    <text evidence="12">The sequence shown here is derived from an EMBL/GenBank/DDBJ whole genome shotgun (WGS) entry which is preliminary data.</text>
</comment>
<dbReference type="SUPFAM" id="SSF47895">
    <property type="entry name" value="Transducin (alpha subunit), insertion domain"/>
    <property type="match status" value="2"/>
</dbReference>
<keyword evidence="13" id="KW-1185">Reference proteome</keyword>
<dbReference type="FunFam" id="3.40.50.300:FF:000720">
    <property type="entry name" value="Guanine nucleotide-binding protein G(k) subunit alpha"/>
    <property type="match status" value="1"/>
</dbReference>
<dbReference type="GO" id="GO:0005834">
    <property type="term" value="C:heterotrimeric G-protein complex"/>
    <property type="evidence" value="ECO:0007669"/>
    <property type="project" value="TreeGrafter"/>
</dbReference>
<evidence type="ECO:0000256" key="4">
    <source>
        <dbReference type="ARBA" id="ARBA00022741"/>
    </source>
</evidence>
<feature type="binding site" evidence="9">
    <location>
        <begin position="341"/>
        <end position="344"/>
    </location>
    <ligand>
        <name>GTP</name>
        <dbReference type="ChEBI" id="CHEBI:37565"/>
    </ligand>
</feature>
<feature type="coiled-coil region" evidence="11">
    <location>
        <begin position="26"/>
        <end position="57"/>
    </location>
</feature>
<keyword evidence="2" id="KW-0519">Myristate</keyword>
<dbReference type="InterPro" id="IPR027417">
    <property type="entry name" value="P-loop_NTPase"/>
</dbReference>
<evidence type="ECO:0000256" key="10">
    <source>
        <dbReference type="PIRSR" id="PIRSR601019-2"/>
    </source>
</evidence>
<dbReference type="STRING" id="6265.A0A0B2V5B2"/>
<sequence>MTQCLRLFSVGCNINDSASSDSAVQIGQLDERLAEVAKQKNDEIEQYLARCKKSERKLVKVLLLGATASGKSTFMKQMRIIYKDGYKRVEELQYFTDLITANIYWAFRQLVCGCVALSIDTTSIDELIVELMRRFGSYNVKETPGIRISRSTAQLLHAFWISEPVQKAYRKRYMFELIDSTNYFLNRLERISAPDFIADESDILHCRVPATATVGTSFRYGDVNLSFLNRLERISAPDFIADESDILHCRVPATATVGTSFRYGDVNLRIINIGGQKSQCRKWMHLFDDVRVVLFIVDLTAYARKCVDDKTRQELHGVLKQFREVARSNTLWRAFMLLFFNKADLFVELLDLVPLSDCFPRYSGQKSQCRKWMHLFDDVRVVLFIVDLTAYARKCVDDKTRQELHGVLKQFREVARSNTLWRAFMLLFFNKADLFVELLDLVPLSDCFPRYSGESSVATCRECVRSVFMKAAEPRSSIVTHFTIATRTNNIGFAFSSCMDLVLKHALSGRSLL</sequence>
<evidence type="ECO:0000256" key="5">
    <source>
        <dbReference type="ARBA" id="ARBA00023134"/>
    </source>
</evidence>
<keyword evidence="7" id="KW-0807">Transducer</keyword>
<keyword evidence="6" id="KW-0564">Palmitate</keyword>
<evidence type="ECO:0000256" key="9">
    <source>
        <dbReference type="PIRSR" id="PIRSR601019-1"/>
    </source>
</evidence>
<evidence type="ECO:0000256" key="1">
    <source>
        <dbReference type="ARBA" id="ARBA00011356"/>
    </source>
</evidence>
<dbReference type="GO" id="GO:0005737">
    <property type="term" value="C:cytoplasm"/>
    <property type="evidence" value="ECO:0007669"/>
    <property type="project" value="TreeGrafter"/>
</dbReference>
<feature type="binding site" evidence="10">
    <location>
        <position position="72"/>
    </location>
    <ligand>
        <name>Mg(2+)</name>
        <dbReference type="ChEBI" id="CHEBI:18420"/>
    </ligand>
</feature>
<dbReference type="OMA" id="CYQCMHG"/>
<keyword evidence="11" id="KW-0175">Coiled coil</keyword>
<dbReference type="GO" id="GO:0046872">
    <property type="term" value="F:metal ion binding"/>
    <property type="evidence" value="ECO:0007669"/>
    <property type="project" value="UniProtKB-KW"/>
</dbReference>
<dbReference type="SUPFAM" id="SSF52540">
    <property type="entry name" value="P-loop containing nucleoside triphosphate hydrolases"/>
    <property type="match status" value="2"/>
</dbReference>
<dbReference type="Pfam" id="PF00503">
    <property type="entry name" value="G-alpha"/>
    <property type="match status" value="2"/>
</dbReference>
<dbReference type="PANTHER" id="PTHR10218">
    <property type="entry name" value="GTP-BINDING PROTEIN ALPHA SUBUNIT"/>
    <property type="match status" value="1"/>
</dbReference>
<dbReference type="PROSITE" id="PS51882">
    <property type="entry name" value="G_ALPHA"/>
    <property type="match status" value="1"/>
</dbReference>
<keyword evidence="4 9" id="KW-0547">Nucleotide-binding</keyword>
<dbReference type="Gene3D" id="1.10.400.10">
    <property type="entry name" value="GI Alpha 1, domain 2-like"/>
    <property type="match status" value="1"/>
</dbReference>
<dbReference type="GO" id="GO:0031683">
    <property type="term" value="F:G-protein beta/gamma-subunit complex binding"/>
    <property type="evidence" value="ECO:0007669"/>
    <property type="project" value="InterPro"/>
</dbReference>
<keyword evidence="10" id="KW-0460">Magnesium</keyword>
<evidence type="ECO:0000256" key="7">
    <source>
        <dbReference type="ARBA" id="ARBA00023224"/>
    </source>
</evidence>
<proteinExistence type="predicted"/>
<dbReference type="SMART" id="SM00275">
    <property type="entry name" value="G_alpha"/>
    <property type="match status" value="1"/>
</dbReference>
<dbReference type="GO" id="GO:0003924">
    <property type="term" value="F:GTPase activity"/>
    <property type="evidence" value="ECO:0007669"/>
    <property type="project" value="InterPro"/>
</dbReference>
<accession>A0A0B2V5B2</accession>
<reference evidence="12 13" key="1">
    <citation type="submission" date="2014-11" db="EMBL/GenBank/DDBJ databases">
        <title>Genetic blueprint of the zoonotic pathogen Toxocara canis.</title>
        <authorList>
            <person name="Zhu X.-Q."/>
            <person name="Korhonen P.K."/>
            <person name="Cai H."/>
            <person name="Young N.D."/>
            <person name="Nejsum P."/>
            <person name="von Samson-Himmelstjerna G."/>
            <person name="Boag P.R."/>
            <person name="Tan P."/>
            <person name="Li Q."/>
            <person name="Min J."/>
            <person name="Yang Y."/>
            <person name="Wang X."/>
            <person name="Fang X."/>
            <person name="Hall R.S."/>
            <person name="Hofmann A."/>
            <person name="Sternberg P.W."/>
            <person name="Jex A.R."/>
            <person name="Gasser R.B."/>
        </authorList>
    </citation>
    <scope>NUCLEOTIDE SEQUENCE [LARGE SCALE GENOMIC DNA]</scope>
    <source>
        <strain evidence="12">PN_DK_2014</strain>
    </source>
</reference>